<sequence length="440" mass="45652">MTVPGARSDALRGPTALLLYALLLSGIIVMVGLSTVVPGATLVAGALTLACAVLGLALVGRTQRLIAIVLMTIGGLSLILGGALGGTVDARDLLSVNQDLIGMVTAVSFLRLITPLSQATRPRLHGAPAVIRTALATHLLGAVINMGAVGIVGDQLRGRGVLRLPDAALLSRAYASAAFWSPFWAAAAAATTLVPGANTLVLLAVGLPLALVSIVLSTGDLCRLWGGELRTYTGYSLSWALIRVPLALVAVVMLAHQLFPELAVPRLVLLGGIGVTALGLLLRDWRRMPRTLARHARRDLPGLRGEVTLFASAGVLAVGLHVLFPLVHVVLPVPGFTVWVAWLMLLAMVLAALVGMHPVVSLAVVGALVHPLGPDPTLFVLAASVGWGVSIAVGPLTGTTMFLSSRYGIDSLVLSRRNLVYLAIVLAAAWPALWIVSLIA</sequence>
<feature type="transmembrane region" description="Helical" evidence="1">
    <location>
        <begin position="129"/>
        <end position="152"/>
    </location>
</feature>
<evidence type="ECO:0000256" key="1">
    <source>
        <dbReference type="SAM" id="Phobius"/>
    </source>
</evidence>
<keyword evidence="3" id="KW-1185">Reference proteome</keyword>
<feature type="transmembrane region" description="Helical" evidence="1">
    <location>
        <begin position="418"/>
        <end position="439"/>
    </location>
</feature>
<feature type="transmembrane region" description="Helical" evidence="1">
    <location>
        <begin position="15"/>
        <end position="33"/>
    </location>
</feature>
<name>A0A4V3IS00_9MICO</name>
<dbReference type="OrthoDB" id="5114230at2"/>
<feature type="transmembrane region" description="Helical" evidence="1">
    <location>
        <begin position="377"/>
        <end position="398"/>
    </location>
</feature>
<evidence type="ECO:0008006" key="4">
    <source>
        <dbReference type="Google" id="ProtNLM"/>
    </source>
</evidence>
<keyword evidence="1" id="KW-0812">Transmembrane</keyword>
<feature type="transmembrane region" description="Helical" evidence="1">
    <location>
        <begin position="234"/>
        <end position="256"/>
    </location>
</feature>
<accession>A0A4V3IS00</accession>
<dbReference type="EMBL" id="SOHE01000016">
    <property type="protein sequence ID" value="TFD54484.1"/>
    <property type="molecule type" value="Genomic_DNA"/>
</dbReference>
<feature type="transmembrane region" description="Helical" evidence="1">
    <location>
        <begin position="262"/>
        <end position="282"/>
    </location>
</feature>
<gene>
    <name evidence="2" type="ORF">E3T55_03375</name>
</gene>
<dbReference type="RefSeq" id="WP_134518159.1">
    <property type="nucleotide sequence ID" value="NZ_SOHE01000016.1"/>
</dbReference>
<keyword evidence="1" id="KW-0472">Membrane</keyword>
<feature type="transmembrane region" description="Helical" evidence="1">
    <location>
        <begin position="40"/>
        <end position="59"/>
    </location>
</feature>
<proteinExistence type="predicted"/>
<organism evidence="2 3">
    <name type="scientific">Cryobacterium frigoriphilum</name>
    <dbReference type="NCBI Taxonomy" id="1259150"/>
    <lineage>
        <taxon>Bacteria</taxon>
        <taxon>Bacillati</taxon>
        <taxon>Actinomycetota</taxon>
        <taxon>Actinomycetes</taxon>
        <taxon>Micrococcales</taxon>
        <taxon>Microbacteriaceae</taxon>
        <taxon>Cryobacterium</taxon>
    </lineage>
</organism>
<feature type="transmembrane region" description="Helical" evidence="1">
    <location>
        <begin position="173"/>
        <end position="194"/>
    </location>
</feature>
<evidence type="ECO:0000313" key="3">
    <source>
        <dbReference type="Proteomes" id="UP000297447"/>
    </source>
</evidence>
<keyword evidence="1" id="KW-1133">Transmembrane helix</keyword>
<reference evidence="2 3" key="1">
    <citation type="submission" date="2019-03" db="EMBL/GenBank/DDBJ databases">
        <title>Genomics of glacier-inhabiting Cryobacterium strains.</title>
        <authorList>
            <person name="Liu Q."/>
            <person name="Xin Y.-H."/>
        </authorList>
    </citation>
    <scope>NUCLEOTIDE SEQUENCE [LARGE SCALE GENOMIC DNA]</scope>
    <source>
        <strain evidence="2 3">Hh14</strain>
    </source>
</reference>
<feature type="transmembrane region" description="Helical" evidence="1">
    <location>
        <begin position="303"/>
        <end position="327"/>
    </location>
</feature>
<evidence type="ECO:0000313" key="2">
    <source>
        <dbReference type="EMBL" id="TFD54484.1"/>
    </source>
</evidence>
<feature type="transmembrane region" description="Helical" evidence="1">
    <location>
        <begin position="200"/>
        <end position="222"/>
    </location>
</feature>
<protein>
    <recommendedName>
        <fullName evidence="4">Permease</fullName>
    </recommendedName>
</protein>
<dbReference type="AlphaFoldDB" id="A0A4V3IS00"/>
<comment type="caution">
    <text evidence="2">The sequence shown here is derived from an EMBL/GenBank/DDBJ whole genome shotgun (WGS) entry which is preliminary data.</text>
</comment>
<feature type="transmembrane region" description="Helical" evidence="1">
    <location>
        <begin position="339"/>
        <end position="365"/>
    </location>
</feature>
<dbReference type="Proteomes" id="UP000297447">
    <property type="component" value="Unassembled WGS sequence"/>
</dbReference>
<feature type="transmembrane region" description="Helical" evidence="1">
    <location>
        <begin position="65"/>
        <end position="88"/>
    </location>
</feature>